<reference evidence="7 8" key="1">
    <citation type="journal article" date="2014" name="Int. J. Syst. Evol. Microbiol.">
        <title>Complete genome sequence of Corynebacterium casei LMG S-19264T (=DSM 44701T), isolated from a smear-ripened cheese.</title>
        <authorList>
            <consortium name="US DOE Joint Genome Institute (JGI-PGF)"/>
            <person name="Walter F."/>
            <person name="Albersmeier A."/>
            <person name="Kalinowski J."/>
            <person name="Ruckert C."/>
        </authorList>
    </citation>
    <scope>NUCLEOTIDE SEQUENCE [LARGE SCALE GENOMIC DNA]</scope>
    <source>
        <strain evidence="7 8">CGMCC 1.16330</strain>
    </source>
</reference>
<dbReference type="InterPro" id="IPR006977">
    <property type="entry name" value="Yip1_dom"/>
</dbReference>
<dbReference type="GO" id="GO:0016020">
    <property type="term" value="C:membrane"/>
    <property type="evidence" value="ECO:0007669"/>
    <property type="project" value="UniProtKB-SubCell"/>
</dbReference>
<keyword evidence="2 5" id="KW-0812">Transmembrane</keyword>
<evidence type="ECO:0000256" key="5">
    <source>
        <dbReference type="SAM" id="Phobius"/>
    </source>
</evidence>
<evidence type="ECO:0000313" key="8">
    <source>
        <dbReference type="Proteomes" id="UP000597507"/>
    </source>
</evidence>
<dbReference type="AlphaFoldDB" id="A0A8J2ZEJ9"/>
<protein>
    <recommendedName>
        <fullName evidence="6">Yip1 domain-containing protein</fullName>
    </recommendedName>
</protein>
<sequence length="181" mass="18568">MDIVARAKGMILNPREEWATVAGESADTRSLLLGYAAPLAAIPAVAGFLVTLALLGGRGIAGVLFSSLVGYVLGLVGVYVVAKIVEALAPRFGGTADEPTAMKLVVYAATASWVFGAAVIVPLIGWIVALIGALYSLYLFYLGTAPVARVPEGQAVVFTAAVVVVAIVVNILIAIVVGLFL</sequence>
<proteinExistence type="predicted"/>
<keyword evidence="4 5" id="KW-0472">Membrane</keyword>
<organism evidence="7 8">
    <name type="scientific">Caldovatus sediminis</name>
    <dbReference type="NCBI Taxonomy" id="2041189"/>
    <lineage>
        <taxon>Bacteria</taxon>
        <taxon>Pseudomonadati</taxon>
        <taxon>Pseudomonadota</taxon>
        <taxon>Alphaproteobacteria</taxon>
        <taxon>Acetobacterales</taxon>
        <taxon>Roseomonadaceae</taxon>
        <taxon>Caldovatus</taxon>
    </lineage>
</organism>
<comment type="subcellular location">
    <subcellularLocation>
        <location evidence="1">Membrane</location>
        <topology evidence="1">Multi-pass membrane protein</topology>
    </subcellularLocation>
</comment>
<evidence type="ECO:0000256" key="3">
    <source>
        <dbReference type="ARBA" id="ARBA00022989"/>
    </source>
</evidence>
<evidence type="ECO:0000256" key="1">
    <source>
        <dbReference type="ARBA" id="ARBA00004141"/>
    </source>
</evidence>
<evidence type="ECO:0000259" key="6">
    <source>
        <dbReference type="Pfam" id="PF04893"/>
    </source>
</evidence>
<comment type="caution">
    <text evidence="7">The sequence shown here is derived from an EMBL/GenBank/DDBJ whole genome shotgun (WGS) entry which is preliminary data.</text>
</comment>
<keyword evidence="3 5" id="KW-1133">Transmembrane helix</keyword>
<feature type="transmembrane region" description="Helical" evidence="5">
    <location>
        <begin position="113"/>
        <end position="143"/>
    </location>
</feature>
<dbReference type="RefSeq" id="WP_188902834.1">
    <property type="nucleotide sequence ID" value="NZ_BMKS01000014.1"/>
</dbReference>
<dbReference type="Proteomes" id="UP000597507">
    <property type="component" value="Unassembled WGS sequence"/>
</dbReference>
<evidence type="ECO:0000256" key="4">
    <source>
        <dbReference type="ARBA" id="ARBA00023136"/>
    </source>
</evidence>
<accession>A0A8J2ZEJ9</accession>
<evidence type="ECO:0000256" key="2">
    <source>
        <dbReference type="ARBA" id="ARBA00022692"/>
    </source>
</evidence>
<gene>
    <name evidence="7" type="ORF">GCM10010964_36280</name>
</gene>
<dbReference type="Pfam" id="PF04893">
    <property type="entry name" value="Yip1"/>
    <property type="match status" value="1"/>
</dbReference>
<dbReference type="EMBL" id="BMKS01000014">
    <property type="protein sequence ID" value="GGG45659.1"/>
    <property type="molecule type" value="Genomic_DNA"/>
</dbReference>
<feature type="domain" description="Yip1" evidence="6">
    <location>
        <begin position="8"/>
        <end position="171"/>
    </location>
</feature>
<feature type="transmembrane region" description="Helical" evidence="5">
    <location>
        <begin position="35"/>
        <end position="55"/>
    </location>
</feature>
<evidence type="ECO:0000313" key="7">
    <source>
        <dbReference type="EMBL" id="GGG45659.1"/>
    </source>
</evidence>
<keyword evidence="8" id="KW-1185">Reference proteome</keyword>
<feature type="transmembrane region" description="Helical" evidence="5">
    <location>
        <begin position="62"/>
        <end position="82"/>
    </location>
</feature>
<feature type="transmembrane region" description="Helical" evidence="5">
    <location>
        <begin position="155"/>
        <end position="180"/>
    </location>
</feature>
<name>A0A8J2ZEJ9_9PROT</name>